<proteinExistence type="predicted"/>
<accession>A0A3B0MP40</accession>
<dbReference type="Gene3D" id="3.70.10.10">
    <property type="match status" value="1"/>
</dbReference>
<reference evidence="1" key="1">
    <citation type="submission" date="2018-04" db="EMBL/GenBank/DDBJ databases">
        <authorList>
            <person name="Go L.Y."/>
            <person name="Mitchell J.A."/>
        </authorList>
    </citation>
    <scope>NUCLEOTIDE SEQUENCE</scope>
    <source>
        <strain evidence="1">ARTV</strain>
    </source>
</reference>
<organism evidence="1">
    <name type="scientific">Arsenophonus endosymbiont of Trialeurodes vaporariorum</name>
    <dbReference type="NCBI Taxonomy" id="235567"/>
    <lineage>
        <taxon>Bacteria</taxon>
        <taxon>Pseudomonadati</taxon>
        <taxon>Pseudomonadota</taxon>
        <taxon>Gammaproteobacteria</taxon>
        <taxon>Enterobacterales</taxon>
        <taxon>Morganellaceae</taxon>
        <taxon>Arsenophonus</taxon>
    </lineage>
</organism>
<evidence type="ECO:0000313" key="1">
    <source>
        <dbReference type="EMBL" id="SSW96136.1"/>
    </source>
</evidence>
<dbReference type="Gene3D" id="3.10.150.10">
    <property type="entry name" value="DNA Polymerase III, subunit A, domain 2"/>
    <property type="match status" value="1"/>
</dbReference>
<name>A0A3B0MP40_9GAMM</name>
<dbReference type="EMBL" id="UFQR01000010">
    <property type="protein sequence ID" value="SSW96136.1"/>
    <property type="molecule type" value="Genomic_DNA"/>
</dbReference>
<gene>
    <name evidence="1" type="ORF">ARTV_2397</name>
</gene>
<protein>
    <recommendedName>
        <fullName evidence="2">DNA polymerase III subunit beta</fullName>
    </recommendedName>
</protein>
<sequence length="174" mass="19407">MILTVSKQALLSAMIFQAKCDERYYLNGICFAPEKKLYSTDGHRAFLGEHESEDLKENVIVAIKGHKFVKFDKAKIDTELGIVTYLDCFGIRVGVAICEVIDGVYPDISRIIPKENKPVSEIGFNASHLADIEKAAKIYNPKYKSIKIKLNSKDNAAIAELNKNASVIVMPTRI</sequence>
<dbReference type="AlphaFoldDB" id="A0A3B0MP40"/>
<evidence type="ECO:0008006" key="2">
    <source>
        <dbReference type="Google" id="ProtNLM"/>
    </source>
</evidence>